<feature type="domain" description="Ubiquitin-like protease family profile" evidence="5">
    <location>
        <begin position="32"/>
        <end position="254"/>
    </location>
</feature>
<keyword evidence="3" id="KW-0378">Hydrolase</keyword>
<protein>
    <submittedName>
        <fullName evidence="6">Ulp1 protease family protein</fullName>
    </submittedName>
</protein>
<dbReference type="SUPFAM" id="SSF54001">
    <property type="entry name" value="Cysteine proteinases"/>
    <property type="match status" value="1"/>
</dbReference>
<dbReference type="AlphaFoldDB" id="A0A146KFY0"/>
<sequence>EYLKLDYILRNCKATYVKHIHSRPQLTQFSSQQLETSSYSALINNRWLNDEIIYEYTKLFQQNMYAMNSHFFVQLQKNKFDVAIKWLKQLSPLHKHLLYVPINISNTHWVAAAVDFNQKVVLFQDSMGGLKENLLDVLFKFLFDCQTELQQIFQTSITKFTTFSRNVKYTSQKDNYYLQKQVIKESPGKHEEVQFSLIQQKLLQTQIQIDFLLKQNVEQFQEENSLYFAFAAKTPKQTNCDDCGVFTLMFLKHFYKREPFYSCGEIKDQMRYMIADEIVQGVVE</sequence>
<dbReference type="Pfam" id="PF02902">
    <property type="entry name" value="Peptidase_C48"/>
    <property type="match status" value="2"/>
</dbReference>
<keyword evidence="2 6" id="KW-0645">Protease</keyword>
<dbReference type="Gene3D" id="3.40.395.10">
    <property type="entry name" value="Adenoviral Proteinase, Chain A"/>
    <property type="match status" value="1"/>
</dbReference>
<evidence type="ECO:0000313" key="6">
    <source>
        <dbReference type="EMBL" id="JAP95622.1"/>
    </source>
</evidence>
<evidence type="ECO:0000256" key="2">
    <source>
        <dbReference type="ARBA" id="ARBA00022670"/>
    </source>
</evidence>
<dbReference type="PANTHER" id="PTHR12606">
    <property type="entry name" value="SENTRIN/SUMO-SPECIFIC PROTEASE"/>
    <property type="match status" value="1"/>
</dbReference>
<evidence type="ECO:0000259" key="5">
    <source>
        <dbReference type="PROSITE" id="PS50600"/>
    </source>
</evidence>
<gene>
    <name evidence="6" type="ORF">TPC1_11322</name>
</gene>
<proteinExistence type="inferred from homology"/>
<dbReference type="GO" id="GO:0016926">
    <property type="term" value="P:protein desumoylation"/>
    <property type="evidence" value="ECO:0007669"/>
    <property type="project" value="TreeGrafter"/>
</dbReference>
<organism evidence="6">
    <name type="scientific">Trepomonas sp. PC1</name>
    <dbReference type="NCBI Taxonomy" id="1076344"/>
    <lineage>
        <taxon>Eukaryota</taxon>
        <taxon>Metamonada</taxon>
        <taxon>Diplomonadida</taxon>
        <taxon>Hexamitidae</taxon>
        <taxon>Hexamitinae</taxon>
        <taxon>Trepomonas</taxon>
    </lineage>
</organism>
<dbReference type="GO" id="GO:0006508">
    <property type="term" value="P:proteolysis"/>
    <property type="evidence" value="ECO:0007669"/>
    <property type="project" value="UniProtKB-KW"/>
</dbReference>
<dbReference type="PROSITE" id="PS50600">
    <property type="entry name" value="ULP_PROTEASE"/>
    <property type="match status" value="1"/>
</dbReference>
<dbReference type="GO" id="GO:0016929">
    <property type="term" value="F:deSUMOylase activity"/>
    <property type="evidence" value="ECO:0007669"/>
    <property type="project" value="TreeGrafter"/>
</dbReference>
<comment type="similarity">
    <text evidence="1">Belongs to the peptidase C48 family.</text>
</comment>
<evidence type="ECO:0000256" key="4">
    <source>
        <dbReference type="ARBA" id="ARBA00022807"/>
    </source>
</evidence>
<reference evidence="6" key="1">
    <citation type="submission" date="2015-07" db="EMBL/GenBank/DDBJ databases">
        <title>Adaptation to a free-living lifestyle via gene acquisitions in the diplomonad Trepomonas sp. PC1.</title>
        <authorList>
            <person name="Xu F."/>
            <person name="Jerlstrom-Hultqvist J."/>
            <person name="Kolisko M."/>
            <person name="Simpson A.G.B."/>
            <person name="Roger A.J."/>
            <person name="Svard S.G."/>
            <person name="Andersson J.O."/>
        </authorList>
    </citation>
    <scope>NUCLEOTIDE SEQUENCE</scope>
    <source>
        <strain evidence="6">PC1</strain>
    </source>
</reference>
<evidence type="ECO:0000256" key="1">
    <source>
        <dbReference type="ARBA" id="ARBA00005234"/>
    </source>
</evidence>
<name>A0A146KFY0_9EUKA</name>
<dbReference type="GO" id="GO:0005634">
    <property type="term" value="C:nucleus"/>
    <property type="evidence" value="ECO:0007669"/>
    <property type="project" value="TreeGrafter"/>
</dbReference>
<accession>A0A146KFY0</accession>
<dbReference type="InterPro" id="IPR038765">
    <property type="entry name" value="Papain-like_cys_pep_sf"/>
</dbReference>
<keyword evidence="4" id="KW-0788">Thiol protease</keyword>
<feature type="non-terminal residue" evidence="6">
    <location>
        <position position="1"/>
    </location>
</feature>
<dbReference type="EMBL" id="GDID01000984">
    <property type="protein sequence ID" value="JAP95622.1"/>
    <property type="molecule type" value="Transcribed_RNA"/>
</dbReference>
<dbReference type="PANTHER" id="PTHR12606:SF141">
    <property type="entry name" value="GH15225P-RELATED"/>
    <property type="match status" value="1"/>
</dbReference>
<evidence type="ECO:0000256" key="3">
    <source>
        <dbReference type="ARBA" id="ARBA00022801"/>
    </source>
</evidence>
<dbReference type="InterPro" id="IPR003653">
    <property type="entry name" value="Peptidase_C48_C"/>
</dbReference>